<proteinExistence type="predicted"/>
<dbReference type="InterPro" id="IPR012340">
    <property type="entry name" value="NA-bd_OB-fold"/>
</dbReference>
<accession>A0A225WXF9</accession>
<dbReference type="Gene3D" id="2.40.50.140">
    <property type="entry name" value="Nucleic acid-binding proteins"/>
    <property type="match status" value="2"/>
</dbReference>
<name>A0A225WXF9_9STRA</name>
<dbReference type="PANTHER" id="PTHR11289:SF0">
    <property type="entry name" value="BREAST CANCER TYPE 2 SUSCEPTIBILITY PROTEIN"/>
    <property type="match status" value="1"/>
</dbReference>
<sequence>MVLCIAAVLPFPADETIDQDLPACWNMALVLTDGWYSVYAVPDAPLASVLWKLHAKSSIVGTKLATWNASLQNSTEGIDPLECAIVREGQWKNPLLAKEDLTQWPYLQMRYNSTRFVGFDARLGVEKLHYKANPRHRKQQVTFSLLKSVPLKSLEIGGGMVRSVRIRVIRISPVLHLQAKEWTLGPRILCEDQLSLYFELRSKYARAVMEKKRQQHDVSITEDDWLGDDYIDLPPPIPFVKVDVECTHSPASEYKGVGCGILTIWRPSEELLSGGLREGSEYFATSLTVNWKLDGGRSQDAFLRLSSTKHSGFEEVDDCVSLGDNETKDIAKTESACVDIQQATMDYRANFEEGLNGRRNEQRPTIDVCVCVVMVATRESQSDLSSAVKKQAETSLLDPDIKPKEFRYVEHVFVTDESYHLMSIRVSGMEVSMSKKKSNSPLKRAASSSFVFRRGSKNIWKEGTILCLSGLEVSHYDEQLRVLDCVLVESTQIVSFPSKKSSFWDHFHFLQRETGSVSAHGSESQASRTSSQFAKELEQLKKYVERDILRTNFVPSQECDEHHVAVVEQERLTQDLQAHEEVGSRATTEQQGDNTVRRHLRWDAKVTKVQPLLGASKVMFPRDVIAFACVSMGTDDPVFRTVYLTRTVMLSMQTLLEEEAGDAEQKTDGDTKTETDLVQLITQMLNKMKNIVFRLEVRQSTNERLMNSWKPWERLHASYWIAETVAVPTVK</sequence>
<dbReference type="AlphaFoldDB" id="A0A225WXF9"/>
<dbReference type="EMBL" id="NBNE01000145">
    <property type="protein sequence ID" value="OWZ22326.1"/>
    <property type="molecule type" value="Genomic_DNA"/>
</dbReference>
<dbReference type="STRING" id="4795.A0A225WXF9"/>
<evidence type="ECO:0000313" key="3">
    <source>
        <dbReference type="Proteomes" id="UP000198211"/>
    </source>
</evidence>
<dbReference type="GO" id="GO:0006355">
    <property type="term" value="P:regulation of DNA-templated transcription"/>
    <property type="evidence" value="ECO:0007669"/>
    <property type="project" value="TreeGrafter"/>
</dbReference>
<keyword evidence="3" id="KW-1185">Reference proteome</keyword>
<dbReference type="Proteomes" id="UP000198211">
    <property type="component" value="Unassembled WGS sequence"/>
</dbReference>
<dbReference type="Pfam" id="PF09103">
    <property type="entry name" value="BRCA-2_OB1"/>
    <property type="match status" value="1"/>
</dbReference>
<protein>
    <recommendedName>
        <fullName evidence="1">BRCA2 OB1 domain-containing protein</fullName>
    </recommendedName>
</protein>
<comment type="caution">
    <text evidence="2">The sequence shown here is derived from an EMBL/GenBank/DDBJ whole genome shotgun (WGS) entry which is preliminary data.</text>
</comment>
<gene>
    <name evidence="2" type="ORF">PHMEG_0002987</name>
</gene>
<dbReference type="SUPFAM" id="SSF50249">
    <property type="entry name" value="Nucleic acid-binding proteins"/>
    <property type="match status" value="2"/>
</dbReference>
<dbReference type="InterPro" id="IPR015187">
    <property type="entry name" value="BRCA2_OB_1"/>
</dbReference>
<reference evidence="3" key="1">
    <citation type="submission" date="2017-03" db="EMBL/GenBank/DDBJ databases">
        <title>Phytopthora megakarya and P. palmivora, two closely related causual agents of cacao black pod achieved similar genome size and gene model numbers by different mechanisms.</title>
        <authorList>
            <person name="Ali S."/>
            <person name="Shao J."/>
            <person name="Larry D.J."/>
            <person name="Kronmiller B."/>
            <person name="Shen D."/>
            <person name="Strem M.D."/>
            <person name="Melnick R.L."/>
            <person name="Guiltinan M.J."/>
            <person name="Tyler B.M."/>
            <person name="Meinhardt L.W."/>
            <person name="Bailey B.A."/>
        </authorList>
    </citation>
    <scope>NUCLEOTIDE SEQUENCE [LARGE SCALE GENOMIC DNA]</scope>
    <source>
        <strain evidence="3">zdho120</strain>
    </source>
</reference>
<feature type="domain" description="BRCA2 OB1" evidence="1">
    <location>
        <begin position="1"/>
        <end position="126"/>
    </location>
</feature>
<organism evidence="2 3">
    <name type="scientific">Phytophthora megakarya</name>
    <dbReference type="NCBI Taxonomy" id="4795"/>
    <lineage>
        <taxon>Eukaryota</taxon>
        <taxon>Sar</taxon>
        <taxon>Stramenopiles</taxon>
        <taxon>Oomycota</taxon>
        <taxon>Peronosporomycetes</taxon>
        <taxon>Peronosporales</taxon>
        <taxon>Peronosporaceae</taxon>
        <taxon>Phytophthora</taxon>
    </lineage>
</organism>
<dbReference type="PANTHER" id="PTHR11289">
    <property type="entry name" value="BREAST CANCER TYPE 2 SUSCEPTIBILITY PROTEIN BRCA2"/>
    <property type="match status" value="1"/>
</dbReference>
<dbReference type="OrthoDB" id="21095at2759"/>
<evidence type="ECO:0000313" key="2">
    <source>
        <dbReference type="EMBL" id="OWZ22326.1"/>
    </source>
</evidence>
<dbReference type="InterPro" id="IPR015525">
    <property type="entry name" value="BRCA2"/>
</dbReference>
<evidence type="ECO:0000259" key="1">
    <source>
        <dbReference type="Pfam" id="PF09103"/>
    </source>
</evidence>
<dbReference type="GO" id="GO:0000724">
    <property type="term" value="P:double-strand break repair via homologous recombination"/>
    <property type="evidence" value="ECO:0007669"/>
    <property type="project" value="InterPro"/>
</dbReference>